<organism evidence="1 2">
    <name type="scientific">Populus alba x Populus x berolinensis</name>
    <dbReference type="NCBI Taxonomy" id="444605"/>
    <lineage>
        <taxon>Eukaryota</taxon>
        <taxon>Viridiplantae</taxon>
        <taxon>Streptophyta</taxon>
        <taxon>Embryophyta</taxon>
        <taxon>Tracheophyta</taxon>
        <taxon>Spermatophyta</taxon>
        <taxon>Magnoliopsida</taxon>
        <taxon>eudicotyledons</taxon>
        <taxon>Gunneridae</taxon>
        <taxon>Pentapetalae</taxon>
        <taxon>rosids</taxon>
        <taxon>fabids</taxon>
        <taxon>Malpighiales</taxon>
        <taxon>Salicaceae</taxon>
        <taxon>Saliceae</taxon>
        <taxon>Populus</taxon>
    </lineage>
</organism>
<accession>A0AAD6MI14</accession>
<name>A0AAD6MI14_9ROSI</name>
<dbReference type="EMBL" id="JAQIZT010000009">
    <property type="protein sequence ID" value="KAJ6985722.1"/>
    <property type="molecule type" value="Genomic_DNA"/>
</dbReference>
<evidence type="ECO:0000313" key="2">
    <source>
        <dbReference type="Proteomes" id="UP001164929"/>
    </source>
</evidence>
<keyword evidence="2" id="KW-1185">Reference proteome</keyword>
<dbReference type="Proteomes" id="UP001164929">
    <property type="component" value="Chromosome 9"/>
</dbReference>
<gene>
    <name evidence="1" type="ORF">NC653_023619</name>
</gene>
<sequence>MDLWVVAVAAGAGYTVKANYFKNSSVRLKERSFESFSLDYFHNQSHSWSLLQRIQE</sequence>
<evidence type="ECO:0000313" key="1">
    <source>
        <dbReference type="EMBL" id="KAJ6985722.1"/>
    </source>
</evidence>
<reference evidence="1" key="1">
    <citation type="journal article" date="2023" name="Mol. Ecol. Resour.">
        <title>Chromosome-level genome assembly of a triploid poplar Populus alba 'Berolinensis'.</title>
        <authorList>
            <person name="Chen S."/>
            <person name="Yu Y."/>
            <person name="Wang X."/>
            <person name="Wang S."/>
            <person name="Zhang T."/>
            <person name="Zhou Y."/>
            <person name="He R."/>
            <person name="Meng N."/>
            <person name="Wang Y."/>
            <person name="Liu W."/>
            <person name="Liu Z."/>
            <person name="Liu J."/>
            <person name="Guo Q."/>
            <person name="Huang H."/>
            <person name="Sederoff R.R."/>
            <person name="Wang G."/>
            <person name="Qu G."/>
            <person name="Chen S."/>
        </authorList>
    </citation>
    <scope>NUCLEOTIDE SEQUENCE</scope>
    <source>
        <strain evidence="1">SC-2020</strain>
    </source>
</reference>
<comment type="caution">
    <text evidence="1">The sequence shown here is derived from an EMBL/GenBank/DDBJ whole genome shotgun (WGS) entry which is preliminary data.</text>
</comment>
<proteinExistence type="predicted"/>
<dbReference type="AlphaFoldDB" id="A0AAD6MI14"/>
<protein>
    <submittedName>
        <fullName evidence="1">Uncharacterized protein</fullName>
    </submittedName>
</protein>